<feature type="chain" id="PRO_5040227724" description="Cuticular protein" evidence="3">
    <location>
        <begin position="18"/>
        <end position="137"/>
    </location>
</feature>
<dbReference type="AlphaFoldDB" id="A0A9P0G1F7"/>
<reference evidence="4" key="1">
    <citation type="submission" date="2021-12" db="EMBL/GenBank/DDBJ databases">
        <authorList>
            <person name="King R."/>
        </authorList>
    </citation>
    <scope>NUCLEOTIDE SEQUENCE</scope>
</reference>
<dbReference type="EMBL" id="OU963863">
    <property type="protein sequence ID" value="CAH0766204.1"/>
    <property type="molecule type" value="Genomic_DNA"/>
</dbReference>
<organism evidence="4 5">
    <name type="scientific">Bemisia tabaci</name>
    <name type="common">Sweetpotato whitefly</name>
    <name type="synonym">Aleurodes tabaci</name>
    <dbReference type="NCBI Taxonomy" id="7038"/>
    <lineage>
        <taxon>Eukaryota</taxon>
        <taxon>Metazoa</taxon>
        <taxon>Ecdysozoa</taxon>
        <taxon>Arthropoda</taxon>
        <taxon>Hexapoda</taxon>
        <taxon>Insecta</taxon>
        <taxon>Pterygota</taxon>
        <taxon>Neoptera</taxon>
        <taxon>Paraneoptera</taxon>
        <taxon>Hemiptera</taxon>
        <taxon>Sternorrhyncha</taxon>
        <taxon>Aleyrodoidea</taxon>
        <taxon>Aleyrodidae</taxon>
        <taxon>Aleyrodinae</taxon>
        <taxon>Bemisia</taxon>
    </lineage>
</organism>
<evidence type="ECO:0000313" key="5">
    <source>
        <dbReference type="Proteomes" id="UP001152759"/>
    </source>
</evidence>
<evidence type="ECO:0000256" key="2">
    <source>
        <dbReference type="PROSITE-ProRule" id="PRU00497"/>
    </source>
</evidence>
<dbReference type="InterPro" id="IPR000618">
    <property type="entry name" value="Insect_cuticle"/>
</dbReference>
<dbReference type="InterPro" id="IPR051217">
    <property type="entry name" value="Insect_Cuticle_Struc_Prot"/>
</dbReference>
<dbReference type="GO" id="GO:0005615">
    <property type="term" value="C:extracellular space"/>
    <property type="evidence" value="ECO:0007669"/>
    <property type="project" value="TreeGrafter"/>
</dbReference>
<gene>
    <name evidence="4" type="ORF">BEMITA_LOCUS4203</name>
</gene>
<evidence type="ECO:0000256" key="1">
    <source>
        <dbReference type="ARBA" id="ARBA00022460"/>
    </source>
</evidence>
<feature type="signal peptide" evidence="3">
    <location>
        <begin position="1"/>
        <end position="17"/>
    </location>
</feature>
<evidence type="ECO:0008006" key="6">
    <source>
        <dbReference type="Google" id="ProtNLM"/>
    </source>
</evidence>
<name>A0A9P0G1F7_BEMTA</name>
<keyword evidence="1 2" id="KW-0193">Cuticle</keyword>
<protein>
    <recommendedName>
        <fullName evidence="6">Cuticular protein</fullName>
    </recommendedName>
</protein>
<accession>A0A9P0G1F7</accession>
<proteinExistence type="predicted"/>
<dbReference type="GO" id="GO:0031012">
    <property type="term" value="C:extracellular matrix"/>
    <property type="evidence" value="ECO:0007669"/>
    <property type="project" value="TreeGrafter"/>
</dbReference>
<keyword evidence="3" id="KW-0732">Signal</keyword>
<keyword evidence="5" id="KW-1185">Reference proteome</keyword>
<dbReference type="PANTHER" id="PTHR12236:SF95">
    <property type="entry name" value="CUTICULAR PROTEIN 76BD, ISOFORM C-RELATED"/>
    <property type="match status" value="1"/>
</dbReference>
<dbReference type="PANTHER" id="PTHR12236">
    <property type="entry name" value="STRUCTURAL CONTITUENT OF CUTICLE"/>
    <property type="match status" value="1"/>
</dbReference>
<evidence type="ECO:0000256" key="3">
    <source>
        <dbReference type="SAM" id="SignalP"/>
    </source>
</evidence>
<sequence length="137" mass="14577">MAAKLFILAALFAVATCQYVAPVPAYKPAYAAPAYKVPEPVYPDAHPAYKFAYNVHDPSTYDVKSQEETRDGDYVSGVYTVAEADGTKRVVTYADNGHGFEAVVSKEGAAPAPYAPKYAAPAYPAPVAPAYPAPYHG</sequence>
<evidence type="ECO:0000313" key="4">
    <source>
        <dbReference type="EMBL" id="CAH0766204.1"/>
    </source>
</evidence>
<dbReference type="Pfam" id="PF00379">
    <property type="entry name" value="Chitin_bind_4"/>
    <property type="match status" value="1"/>
</dbReference>
<dbReference type="KEGG" id="btab:109039991"/>
<dbReference type="Proteomes" id="UP001152759">
    <property type="component" value="Chromosome 2"/>
</dbReference>
<dbReference type="GO" id="GO:0042302">
    <property type="term" value="F:structural constituent of cuticle"/>
    <property type="evidence" value="ECO:0007669"/>
    <property type="project" value="UniProtKB-UniRule"/>
</dbReference>
<dbReference type="PROSITE" id="PS51155">
    <property type="entry name" value="CHIT_BIND_RR_2"/>
    <property type="match status" value="1"/>
</dbReference>